<keyword evidence="3" id="KW-0812">Transmembrane</keyword>
<evidence type="ECO:0000256" key="4">
    <source>
        <dbReference type="ARBA" id="ARBA00022989"/>
    </source>
</evidence>
<dbReference type="SUPFAM" id="SSF50182">
    <property type="entry name" value="Sm-like ribonucleoproteins"/>
    <property type="match status" value="1"/>
</dbReference>
<gene>
    <name evidence="7" type="ORF">FD16_GL000007</name>
</gene>
<evidence type="ECO:0000256" key="5">
    <source>
        <dbReference type="ARBA" id="ARBA00023136"/>
    </source>
</evidence>
<organism evidence="7 8">
    <name type="scientific">Paucilactobacillus suebicus DSM 5007 = KCTC 3549</name>
    <dbReference type="NCBI Taxonomy" id="1423807"/>
    <lineage>
        <taxon>Bacteria</taxon>
        <taxon>Bacillati</taxon>
        <taxon>Bacillota</taxon>
        <taxon>Bacilli</taxon>
        <taxon>Lactobacillales</taxon>
        <taxon>Lactobacillaceae</taxon>
        <taxon>Paucilactobacillus</taxon>
    </lineage>
</organism>
<dbReference type="InterPro" id="IPR023408">
    <property type="entry name" value="MscS_beta-dom_sf"/>
</dbReference>
<evidence type="ECO:0000256" key="2">
    <source>
        <dbReference type="ARBA" id="ARBA00022475"/>
    </source>
</evidence>
<evidence type="ECO:0000313" key="8">
    <source>
        <dbReference type="Proteomes" id="UP000051820"/>
    </source>
</evidence>
<comment type="subcellular location">
    <subcellularLocation>
        <location evidence="1">Cell membrane</location>
    </subcellularLocation>
</comment>
<comment type="caution">
    <text evidence="7">The sequence shown here is derived from an EMBL/GenBank/DDBJ whole genome shotgun (WGS) entry which is preliminary data.</text>
</comment>
<accession>A0A0R1W692</accession>
<dbReference type="Gene3D" id="3.30.70.100">
    <property type="match status" value="1"/>
</dbReference>
<name>A0A0R1W692_9LACO</name>
<keyword evidence="2" id="KW-1003">Cell membrane</keyword>
<evidence type="ECO:0000313" key="7">
    <source>
        <dbReference type="EMBL" id="KRM13440.1"/>
    </source>
</evidence>
<dbReference type="PANTHER" id="PTHR30460">
    <property type="entry name" value="MODERATE CONDUCTANCE MECHANOSENSITIVE CHANNEL YBIO"/>
    <property type="match status" value="1"/>
</dbReference>
<keyword evidence="5" id="KW-0472">Membrane</keyword>
<feature type="domain" description="Mechanosensitive ion channel MscS" evidence="6">
    <location>
        <begin position="25"/>
        <end position="88"/>
    </location>
</feature>
<reference evidence="7 8" key="1">
    <citation type="journal article" date="2015" name="Genome Announc.">
        <title>Expanding the biotechnology potential of lactobacilli through comparative genomics of 213 strains and associated genera.</title>
        <authorList>
            <person name="Sun Z."/>
            <person name="Harris H.M."/>
            <person name="McCann A."/>
            <person name="Guo C."/>
            <person name="Argimon S."/>
            <person name="Zhang W."/>
            <person name="Yang X."/>
            <person name="Jeffery I.B."/>
            <person name="Cooney J.C."/>
            <person name="Kagawa T.F."/>
            <person name="Liu W."/>
            <person name="Song Y."/>
            <person name="Salvetti E."/>
            <person name="Wrobel A."/>
            <person name="Rasinkangas P."/>
            <person name="Parkhill J."/>
            <person name="Rea M.C."/>
            <person name="O'Sullivan O."/>
            <person name="Ritari J."/>
            <person name="Douillard F.P."/>
            <person name="Paul Ross R."/>
            <person name="Yang R."/>
            <person name="Briner A.E."/>
            <person name="Felis G.E."/>
            <person name="de Vos W.M."/>
            <person name="Barrangou R."/>
            <person name="Klaenhammer T.R."/>
            <person name="Caufield P.W."/>
            <person name="Cui Y."/>
            <person name="Zhang H."/>
            <person name="O'Toole P.W."/>
        </authorList>
    </citation>
    <scope>NUCLEOTIDE SEQUENCE [LARGE SCALE GENOMIC DNA]</scope>
    <source>
        <strain evidence="7 8">DSM 5007</strain>
    </source>
</reference>
<dbReference type="Gene3D" id="2.30.30.60">
    <property type="match status" value="1"/>
</dbReference>
<dbReference type="AlphaFoldDB" id="A0A0R1W692"/>
<dbReference type="PANTHER" id="PTHR30460:SF0">
    <property type="entry name" value="MODERATE CONDUCTANCE MECHANOSENSITIVE CHANNEL YBIO"/>
    <property type="match status" value="1"/>
</dbReference>
<dbReference type="Gene3D" id="1.10.287.1260">
    <property type="match status" value="1"/>
</dbReference>
<evidence type="ECO:0000259" key="6">
    <source>
        <dbReference type="Pfam" id="PF00924"/>
    </source>
</evidence>
<dbReference type="EMBL" id="AZGF01000001">
    <property type="protein sequence ID" value="KRM13440.1"/>
    <property type="molecule type" value="Genomic_DNA"/>
</dbReference>
<sequence>MPVGTLIAGAGIFSIALGLGAQGFVSDVVTGFFILLEQQIDVGDVIQIGTIKGTVTALGIRTTQVTSSDGTLNFIPNHNITIVSNFSRNNMRVQIDIRIDSKAPLQEINETVEQVNEQLIDKYPEVKSEPEIVGTTMNENNQLVFRITMTAASGTQETVRSGYLAAYLNELRNKNITLMQSINKNQDQ</sequence>
<dbReference type="GO" id="GO:0008381">
    <property type="term" value="F:mechanosensitive monoatomic ion channel activity"/>
    <property type="evidence" value="ECO:0007669"/>
    <property type="project" value="InterPro"/>
</dbReference>
<dbReference type="Proteomes" id="UP000051820">
    <property type="component" value="Unassembled WGS sequence"/>
</dbReference>
<dbReference type="GO" id="GO:0005886">
    <property type="term" value="C:plasma membrane"/>
    <property type="evidence" value="ECO:0007669"/>
    <property type="project" value="UniProtKB-SubCell"/>
</dbReference>
<dbReference type="InterPro" id="IPR045276">
    <property type="entry name" value="YbiO_bact"/>
</dbReference>
<protein>
    <submittedName>
        <fullName evidence="7">MscS mechanosensitive ion channel</fullName>
    </submittedName>
</protein>
<proteinExistence type="predicted"/>
<dbReference type="PATRIC" id="fig|1423807.3.peg.7"/>
<evidence type="ECO:0000256" key="1">
    <source>
        <dbReference type="ARBA" id="ARBA00004236"/>
    </source>
</evidence>
<keyword evidence="8" id="KW-1185">Reference proteome</keyword>
<evidence type="ECO:0000256" key="3">
    <source>
        <dbReference type="ARBA" id="ARBA00022692"/>
    </source>
</evidence>
<keyword evidence="4" id="KW-1133">Transmembrane helix</keyword>
<dbReference type="STRING" id="1423807.FD16_GL000007"/>
<dbReference type="InterPro" id="IPR010920">
    <property type="entry name" value="LSM_dom_sf"/>
</dbReference>
<dbReference type="Pfam" id="PF00924">
    <property type="entry name" value="MS_channel_2nd"/>
    <property type="match status" value="1"/>
</dbReference>
<dbReference type="InterPro" id="IPR006685">
    <property type="entry name" value="MscS_channel_2nd"/>
</dbReference>
<dbReference type="eggNOG" id="COG0668">
    <property type="taxonomic scope" value="Bacteria"/>
</dbReference>